<name>A0A7G9T9X9_PSEMX</name>
<dbReference type="RefSeq" id="WP_187572628.1">
    <property type="nucleotide sequence ID" value="NZ_CP060731.1"/>
</dbReference>
<dbReference type="GeneID" id="81471948"/>
<gene>
    <name evidence="1" type="ORF">IAE60_13270</name>
</gene>
<evidence type="ECO:0000313" key="2">
    <source>
        <dbReference type="Proteomes" id="UP000515838"/>
    </source>
</evidence>
<accession>A0A7G9T9X9</accession>
<protein>
    <submittedName>
        <fullName evidence="1">Uncharacterized protein</fullName>
    </submittedName>
</protein>
<reference evidence="1 2" key="1">
    <citation type="submission" date="2020-08" db="EMBL/GenBank/DDBJ databases">
        <title>Streptomycin Non-resistant strain, P. mexicana.</title>
        <authorList>
            <person name="Ganesh-Kumar S."/>
            <person name="Zhe T."/>
            <person name="Yu Z."/>
            <person name="Min Y."/>
        </authorList>
    </citation>
    <scope>NUCLEOTIDE SEQUENCE [LARGE SCALE GENOMIC DNA]</scope>
    <source>
        <strain evidence="1 2">GTZY2</strain>
    </source>
</reference>
<dbReference type="Pfam" id="PF18180">
    <property type="entry name" value="LD_cluster3"/>
    <property type="match status" value="1"/>
</dbReference>
<dbReference type="EMBL" id="CP060731">
    <property type="protein sequence ID" value="QNN76904.1"/>
    <property type="molecule type" value="Genomic_DNA"/>
</dbReference>
<proteinExistence type="predicted"/>
<dbReference type="AlphaFoldDB" id="A0A7G9T9X9"/>
<dbReference type="InterPro" id="IPR041197">
    <property type="entry name" value="LD_cluster3"/>
</dbReference>
<organism evidence="1 2">
    <name type="scientific">Pseudoxanthomonas mexicana</name>
    <dbReference type="NCBI Taxonomy" id="128785"/>
    <lineage>
        <taxon>Bacteria</taxon>
        <taxon>Pseudomonadati</taxon>
        <taxon>Pseudomonadota</taxon>
        <taxon>Gammaproteobacteria</taxon>
        <taxon>Lysobacterales</taxon>
        <taxon>Lysobacteraceae</taxon>
        <taxon>Pseudoxanthomonas</taxon>
    </lineage>
</organism>
<dbReference type="Proteomes" id="UP000515838">
    <property type="component" value="Chromosome"/>
</dbReference>
<sequence length="190" mass="21122">MRIFLSASVPKVGRGNFYENADPFLIQVAVRELVTTIVRHCSLVWGGHPSITPMIWAVCEDLGVHYAERVRLYQSLLFQDDFPEENARFDNVVHVAAVDNDMPASLALMRQRMLTDGPIDAAVFIGGMEGVFAEYDLVCAHRPEARRIILTSPGGAAQQLGSQSKDTDLVSGTVDFAELFDRLFQAPLRR</sequence>
<evidence type="ECO:0000313" key="1">
    <source>
        <dbReference type="EMBL" id="QNN76904.1"/>
    </source>
</evidence>